<dbReference type="Proteomes" id="UP000603200">
    <property type="component" value="Unassembled WGS sequence"/>
</dbReference>
<name>A0ABQ3ZHQ5_9ACTN</name>
<sequence length="90" mass="10431">MAFEDDLSDWTDWEGAEFQLGRALGLFTDKVFTKSKRVFWTTNPPDDGLHEALLALVQAGVLDRRDEPDDEQFRCHSPDYGQFRWHSLDA</sequence>
<reference evidence="1 2" key="1">
    <citation type="submission" date="2021-01" db="EMBL/GenBank/DDBJ databases">
        <title>Whole genome shotgun sequence of Actinoplanes humidus NBRC 14915.</title>
        <authorList>
            <person name="Komaki H."/>
            <person name="Tamura T."/>
        </authorList>
    </citation>
    <scope>NUCLEOTIDE SEQUENCE [LARGE SCALE GENOMIC DNA]</scope>
    <source>
        <strain evidence="1 2">NBRC 14915</strain>
    </source>
</reference>
<comment type="caution">
    <text evidence="1">The sequence shown here is derived from an EMBL/GenBank/DDBJ whole genome shotgun (WGS) entry which is preliminary data.</text>
</comment>
<accession>A0ABQ3ZHQ5</accession>
<proteinExistence type="predicted"/>
<keyword evidence="2" id="KW-1185">Reference proteome</keyword>
<evidence type="ECO:0000313" key="1">
    <source>
        <dbReference type="EMBL" id="GIE18072.1"/>
    </source>
</evidence>
<dbReference type="RefSeq" id="WP_203835327.1">
    <property type="nucleotide sequence ID" value="NZ_BAAATV010000004.1"/>
</dbReference>
<protein>
    <submittedName>
        <fullName evidence="1">Uncharacterized protein</fullName>
    </submittedName>
</protein>
<evidence type="ECO:0000313" key="2">
    <source>
        <dbReference type="Proteomes" id="UP000603200"/>
    </source>
</evidence>
<gene>
    <name evidence="1" type="ORF">Ahu01nite_011740</name>
</gene>
<dbReference type="EMBL" id="BOMN01000013">
    <property type="protein sequence ID" value="GIE18072.1"/>
    <property type="molecule type" value="Genomic_DNA"/>
</dbReference>
<organism evidence="1 2">
    <name type="scientific">Winogradskya humida</name>
    <dbReference type="NCBI Taxonomy" id="113566"/>
    <lineage>
        <taxon>Bacteria</taxon>
        <taxon>Bacillati</taxon>
        <taxon>Actinomycetota</taxon>
        <taxon>Actinomycetes</taxon>
        <taxon>Micromonosporales</taxon>
        <taxon>Micromonosporaceae</taxon>
        <taxon>Winogradskya</taxon>
    </lineage>
</organism>